<dbReference type="EMBL" id="FNXT01001080">
    <property type="protein sequence ID" value="SZX71818.1"/>
    <property type="molecule type" value="Genomic_DNA"/>
</dbReference>
<feature type="region of interest" description="Disordered" evidence="1">
    <location>
        <begin position="117"/>
        <end position="164"/>
    </location>
</feature>
<feature type="compositionally biased region" description="Low complexity" evidence="1">
    <location>
        <begin position="136"/>
        <end position="159"/>
    </location>
</feature>
<dbReference type="Proteomes" id="UP000256970">
    <property type="component" value="Unassembled WGS sequence"/>
</dbReference>
<sequence>MVLNSTYSHMLHSTTPKEASSTAAATAAELPSAAQLSLHRSRKLAQTDATTHNHELNLHSLARRISSIHHKPGSLSAACCSQQQPEYQLAGTAATEPRGWKASRAITDLCTWLPGPGAAQLASQTRRPSSAPTGTSGRYRSSSSSSSSSGSGSSSSSSRQPQTDWQLFKRRAAPVPQPAVQPVQLPQSRFYAPGPSLLPSVQARLYKAAIMQDILQRAVYRAADIRALCQQYVAASPLEHRELLRGVAAEVLRELDVPQ</sequence>
<name>A0A383W2D7_TETOB</name>
<organism evidence="2 3">
    <name type="scientific">Tetradesmus obliquus</name>
    <name type="common">Green alga</name>
    <name type="synonym">Acutodesmus obliquus</name>
    <dbReference type="NCBI Taxonomy" id="3088"/>
    <lineage>
        <taxon>Eukaryota</taxon>
        <taxon>Viridiplantae</taxon>
        <taxon>Chlorophyta</taxon>
        <taxon>core chlorophytes</taxon>
        <taxon>Chlorophyceae</taxon>
        <taxon>CS clade</taxon>
        <taxon>Sphaeropleales</taxon>
        <taxon>Scenedesmaceae</taxon>
        <taxon>Tetradesmus</taxon>
    </lineage>
</organism>
<accession>A0A383W2D7</accession>
<keyword evidence="3" id="KW-1185">Reference proteome</keyword>
<feature type="compositionally biased region" description="Polar residues" evidence="1">
    <location>
        <begin position="1"/>
        <end position="12"/>
    </location>
</feature>
<protein>
    <submittedName>
        <fullName evidence="2">Uncharacterized protein</fullName>
    </submittedName>
</protein>
<feature type="compositionally biased region" description="Low complexity" evidence="1">
    <location>
        <begin position="13"/>
        <end position="28"/>
    </location>
</feature>
<feature type="region of interest" description="Disordered" evidence="1">
    <location>
        <begin position="1"/>
        <end position="28"/>
    </location>
</feature>
<proteinExistence type="predicted"/>
<feature type="compositionally biased region" description="Polar residues" evidence="1">
    <location>
        <begin position="121"/>
        <end position="135"/>
    </location>
</feature>
<evidence type="ECO:0000313" key="2">
    <source>
        <dbReference type="EMBL" id="SZX71818.1"/>
    </source>
</evidence>
<evidence type="ECO:0000313" key="3">
    <source>
        <dbReference type="Proteomes" id="UP000256970"/>
    </source>
</evidence>
<evidence type="ECO:0000256" key="1">
    <source>
        <dbReference type="SAM" id="MobiDB-lite"/>
    </source>
</evidence>
<dbReference type="AlphaFoldDB" id="A0A383W2D7"/>
<reference evidence="2 3" key="1">
    <citation type="submission" date="2016-10" db="EMBL/GenBank/DDBJ databases">
        <authorList>
            <person name="Cai Z."/>
        </authorList>
    </citation>
    <scope>NUCLEOTIDE SEQUENCE [LARGE SCALE GENOMIC DNA]</scope>
</reference>
<gene>
    <name evidence="2" type="ORF">BQ4739_LOCUS11931</name>
</gene>